<gene>
    <name evidence="2" type="ORF">LSTR_LSTR003015</name>
</gene>
<dbReference type="EMBL" id="QKKF02000817">
    <property type="protein sequence ID" value="RZF48939.1"/>
    <property type="molecule type" value="Genomic_DNA"/>
</dbReference>
<name>A0A482XU46_LAOST</name>
<dbReference type="Proteomes" id="UP000291343">
    <property type="component" value="Unassembled WGS sequence"/>
</dbReference>
<evidence type="ECO:0000313" key="2">
    <source>
        <dbReference type="EMBL" id="RZF48939.1"/>
    </source>
</evidence>
<protein>
    <submittedName>
        <fullName evidence="2">Uncharacterized protein</fullName>
    </submittedName>
</protein>
<keyword evidence="3" id="KW-1185">Reference proteome</keyword>
<feature type="compositionally biased region" description="Basic and acidic residues" evidence="1">
    <location>
        <begin position="372"/>
        <end position="385"/>
    </location>
</feature>
<proteinExistence type="predicted"/>
<feature type="region of interest" description="Disordered" evidence="1">
    <location>
        <begin position="346"/>
        <end position="411"/>
    </location>
</feature>
<feature type="compositionally biased region" description="Polar residues" evidence="1">
    <location>
        <begin position="111"/>
        <end position="121"/>
    </location>
</feature>
<reference evidence="2 3" key="1">
    <citation type="journal article" date="2017" name="Gigascience">
        <title>Genome sequence of the small brown planthopper, Laodelphax striatellus.</title>
        <authorList>
            <person name="Zhu J."/>
            <person name="Jiang F."/>
            <person name="Wang X."/>
            <person name="Yang P."/>
            <person name="Bao Y."/>
            <person name="Zhao W."/>
            <person name="Wang W."/>
            <person name="Lu H."/>
            <person name="Wang Q."/>
            <person name="Cui N."/>
            <person name="Li J."/>
            <person name="Chen X."/>
            <person name="Luo L."/>
            <person name="Yu J."/>
            <person name="Kang L."/>
            <person name="Cui F."/>
        </authorList>
    </citation>
    <scope>NUCLEOTIDE SEQUENCE [LARGE SCALE GENOMIC DNA]</scope>
    <source>
        <strain evidence="2">Lst14</strain>
    </source>
</reference>
<accession>A0A482XU46</accession>
<dbReference type="AlphaFoldDB" id="A0A482XU46"/>
<organism evidence="2 3">
    <name type="scientific">Laodelphax striatellus</name>
    <name type="common">Small brown planthopper</name>
    <name type="synonym">Delphax striatella</name>
    <dbReference type="NCBI Taxonomy" id="195883"/>
    <lineage>
        <taxon>Eukaryota</taxon>
        <taxon>Metazoa</taxon>
        <taxon>Ecdysozoa</taxon>
        <taxon>Arthropoda</taxon>
        <taxon>Hexapoda</taxon>
        <taxon>Insecta</taxon>
        <taxon>Pterygota</taxon>
        <taxon>Neoptera</taxon>
        <taxon>Paraneoptera</taxon>
        <taxon>Hemiptera</taxon>
        <taxon>Auchenorrhyncha</taxon>
        <taxon>Fulgoroidea</taxon>
        <taxon>Delphacidae</taxon>
        <taxon>Criomorphinae</taxon>
        <taxon>Laodelphax</taxon>
    </lineage>
</organism>
<feature type="region of interest" description="Disordered" evidence="1">
    <location>
        <begin position="100"/>
        <end position="133"/>
    </location>
</feature>
<feature type="compositionally biased region" description="Basic and acidic residues" evidence="1">
    <location>
        <begin position="122"/>
        <end position="133"/>
    </location>
</feature>
<comment type="caution">
    <text evidence="2">The sequence shown here is derived from an EMBL/GenBank/DDBJ whole genome shotgun (WGS) entry which is preliminary data.</text>
</comment>
<feature type="region of interest" description="Disordered" evidence="1">
    <location>
        <begin position="158"/>
        <end position="210"/>
    </location>
</feature>
<evidence type="ECO:0000256" key="1">
    <source>
        <dbReference type="SAM" id="MobiDB-lite"/>
    </source>
</evidence>
<sequence>MVSTVFANLKIVMADTNLDWKGVIEENVKITPSTPLTKKLIEVLLDSPVKQPKDVEVDDTPPRTGLFNRFDALAKDIGQNRVMILKPLAFLEKIKSTVMGKEAEDGESDKTTPNTSNNGENHSSHLDKLTNTKRDVIEMDKKGDENVGRTLKIEEKSSNLVNQDSRSILDKQRNTEKGVWKTDNEDENVGKTSKTDEISSNIGEKSPILGDSESSIAKTLVKEEGDHEIVEDISKNIDSVPSFLKNIESKVMVGEFGDEDPSIKKSNLSFIEKIEPFSNEAVEGIHDEQNIENTPNIKSSFFEKTEDSGAEESILVDKEADQQLKNIKGIEKESDQWLFGNMENSANKPVEENENVESSVSNLNESSLTNLIREEEGKEGKRENRGGNTEEGENGEEEKGDEGEDETLDTIDIPRTLQNEIFDPIKTENDAIREVNEKYNLESGENEEDLEKKTLSPPLNIRMFSAFDVDKVDNRINDERIDKIGDKSSTQETIHNQGREVDSKNDSIFKRVMGAVWSNIRSLLKFLVEILKIYCHNRYSSGFENNDKKKVYLPQDLEVFPTFELGR</sequence>
<dbReference type="InParanoid" id="A0A482XU46"/>
<feature type="compositionally biased region" description="Low complexity" evidence="1">
    <location>
        <begin position="356"/>
        <end position="371"/>
    </location>
</feature>
<feature type="compositionally biased region" description="Acidic residues" evidence="1">
    <location>
        <begin position="390"/>
        <end position="409"/>
    </location>
</feature>
<evidence type="ECO:0000313" key="3">
    <source>
        <dbReference type="Proteomes" id="UP000291343"/>
    </source>
</evidence>
<feature type="compositionally biased region" description="Basic and acidic residues" evidence="1">
    <location>
        <begin position="167"/>
        <end position="183"/>
    </location>
</feature>